<evidence type="ECO:0000313" key="1">
    <source>
        <dbReference type="EMBL" id="MEP1062588.1"/>
    </source>
</evidence>
<sequence length="48" mass="5438">MFEPLLKRAGAFEGWFSPDFQLLQCQGERFLIRGDLAMEAAFQSTIGN</sequence>
<comment type="caution">
    <text evidence="1">The sequence shown here is derived from an EMBL/GenBank/DDBJ whole genome shotgun (WGS) entry which is preliminary data.</text>
</comment>
<dbReference type="EMBL" id="JAMPLM010000074">
    <property type="protein sequence ID" value="MEP1062588.1"/>
    <property type="molecule type" value="Genomic_DNA"/>
</dbReference>
<dbReference type="RefSeq" id="WP_190451907.1">
    <property type="nucleotide sequence ID" value="NZ_JAMPLM010000074.1"/>
</dbReference>
<accession>A0ABV0KTL4</accession>
<proteinExistence type="predicted"/>
<dbReference type="Proteomes" id="UP001476950">
    <property type="component" value="Unassembled WGS sequence"/>
</dbReference>
<reference evidence="1 2" key="1">
    <citation type="submission" date="2022-04" db="EMBL/GenBank/DDBJ databases">
        <title>Positive selection, recombination, and allopatry shape intraspecific diversity of widespread and dominant cyanobacteria.</title>
        <authorList>
            <person name="Wei J."/>
            <person name="Shu W."/>
            <person name="Hu C."/>
        </authorList>
    </citation>
    <scope>NUCLEOTIDE SEQUENCE [LARGE SCALE GENOMIC DNA]</scope>
    <source>
        <strain evidence="1 2">AS-A4</strain>
    </source>
</reference>
<organism evidence="1 2">
    <name type="scientific">Stenomitos frigidus AS-A4</name>
    <dbReference type="NCBI Taxonomy" id="2933935"/>
    <lineage>
        <taxon>Bacteria</taxon>
        <taxon>Bacillati</taxon>
        <taxon>Cyanobacteriota</taxon>
        <taxon>Cyanophyceae</taxon>
        <taxon>Leptolyngbyales</taxon>
        <taxon>Leptolyngbyaceae</taxon>
        <taxon>Stenomitos</taxon>
    </lineage>
</organism>
<evidence type="ECO:0000313" key="2">
    <source>
        <dbReference type="Proteomes" id="UP001476950"/>
    </source>
</evidence>
<keyword evidence="2" id="KW-1185">Reference proteome</keyword>
<protein>
    <submittedName>
        <fullName evidence="1">Uncharacterized protein</fullName>
    </submittedName>
</protein>
<name>A0ABV0KTL4_9CYAN</name>
<gene>
    <name evidence="1" type="ORF">NDI38_29900</name>
</gene>